<dbReference type="PROSITE" id="PS51025">
    <property type="entry name" value="PWI"/>
    <property type="match status" value="1"/>
</dbReference>
<evidence type="ECO:0000256" key="1">
    <source>
        <dbReference type="ARBA" id="ARBA00022664"/>
    </source>
</evidence>
<feature type="compositionally biased region" description="Basic and acidic residues" evidence="2">
    <location>
        <begin position="101"/>
        <end position="135"/>
    </location>
</feature>
<keyword evidence="5" id="KW-1185">Reference proteome</keyword>
<evidence type="ECO:0000313" key="4">
    <source>
        <dbReference type="EMBL" id="KAK8959843.1"/>
    </source>
</evidence>
<feature type="region of interest" description="Disordered" evidence="2">
    <location>
        <begin position="195"/>
        <end position="269"/>
    </location>
</feature>
<feature type="compositionally biased region" description="Basic residues" evidence="2">
    <location>
        <begin position="136"/>
        <end position="145"/>
    </location>
</feature>
<dbReference type="PANTHER" id="PTHR23148:SF0">
    <property type="entry name" value="SERINE_ARGININE REPETITIVE MATRIX PROTEIN 1"/>
    <property type="match status" value="1"/>
</dbReference>
<accession>A0ABR2M9K0</accession>
<name>A0ABR2M9K0_9ASPA</name>
<dbReference type="InterPro" id="IPR052225">
    <property type="entry name" value="Ser/Arg_repetitive_matrix"/>
</dbReference>
<feature type="domain" description="PWI" evidence="3">
    <location>
        <begin position="1"/>
        <end position="99"/>
    </location>
</feature>
<dbReference type="Proteomes" id="UP001412067">
    <property type="component" value="Unassembled WGS sequence"/>
</dbReference>
<dbReference type="EMBL" id="JBBWWR010000011">
    <property type="protein sequence ID" value="KAK8959843.1"/>
    <property type="molecule type" value="Genomic_DNA"/>
</dbReference>
<dbReference type="SUPFAM" id="SSF101233">
    <property type="entry name" value="PWI domain"/>
    <property type="match status" value="1"/>
</dbReference>
<dbReference type="InterPro" id="IPR002483">
    <property type="entry name" value="PWI_dom"/>
</dbReference>
<dbReference type="Pfam" id="PF01480">
    <property type="entry name" value="PWI"/>
    <property type="match status" value="1"/>
</dbReference>
<reference evidence="4 5" key="1">
    <citation type="journal article" date="2022" name="Nat. Plants">
        <title>Genomes of leafy and leafless Platanthera orchids illuminate the evolution of mycoheterotrophy.</title>
        <authorList>
            <person name="Li M.H."/>
            <person name="Liu K.W."/>
            <person name="Li Z."/>
            <person name="Lu H.C."/>
            <person name="Ye Q.L."/>
            <person name="Zhang D."/>
            <person name="Wang J.Y."/>
            <person name="Li Y.F."/>
            <person name="Zhong Z.M."/>
            <person name="Liu X."/>
            <person name="Yu X."/>
            <person name="Liu D.K."/>
            <person name="Tu X.D."/>
            <person name="Liu B."/>
            <person name="Hao Y."/>
            <person name="Liao X.Y."/>
            <person name="Jiang Y.T."/>
            <person name="Sun W.H."/>
            <person name="Chen J."/>
            <person name="Chen Y.Q."/>
            <person name="Ai Y."/>
            <person name="Zhai J.W."/>
            <person name="Wu S.S."/>
            <person name="Zhou Z."/>
            <person name="Hsiao Y.Y."/>
            <person name="Wu W.L."/>
            <person name="Chen Y.Y."/>
            <person name="Lin Y.F."/>
            <person name="Hsu J.L."/>
            <person name="Li C.Y."/>
            <person name="Wang Z.W."/>
            <person name="Zhao X."/>
            <person name="Zhong W.Y."/>
            <person name="Ma X.K."/>
            <person name="Ma L."/>
            <person name="Huang J."/>
            <person name="Chen G.Z."/>
            <person name="Huang M.Z."/>
            <person name="Huang L."/>
            <person name="Peng D.H."/>
            <person name="Luo Y.B."/>
            <person name="Zou S.Q."/>
            <person name="Chen S.P."/>
            <person name="Lan S."/>
            <person name="Tsai W.C."/>
            <person name="Van de Peer Y."/>
            <person name="Liu Z.J."/>
        </authorList>
    </citation>
    <scope>NUCLEOTIDE SEQUENCE [LARGE SCALE GENOMIC DNA]</scope>
    <source>
        <strain evidence="4">Lor288</strain>
    </source>
</reference>
<protein>
    <recommendedName>
        <fullName evidence="3">PWI domain-containing protein</fullName>
    </recommendedName>
</protein>
<evidence type="ECO:0000256" key="2">
    <source>
        <dbReference type="SAM" id="MobiDB-lite"/>
    </source>
</evidence>
<evidence type="ECO:0000313" key="5">
    <source>
        <dbReference type="Proteomes" id="UP001412067"/>
    </source>
</evidence>
<gene>
    <name evidence="4" type="ORF">KSP40_PGU017668</name>
</gene>
<sequence>MVNAKMSRAVQVDMTKVKMDVIRPWIATRATELLGFEDEVLINFVYGLLDVKLVDGKKIQIQLTGFMEKNTSKFMKELWNLLLSAQNNVSGVPQQFLDAKEEEQRKMKEENDKISQEIQKRKERGGRDLEREKLARMSRWRRRRQGPGNPTKWKKQEMRGDNEQSGVGEKPRGENTFRRRQRVLRAAATAARRLCRGTNYVSKHSRRRREFRSGELRRKSRPQHGPASVDFRKPESSRSLQRDRLHSSKNAPPMPADGLRSFLAVQEQR</sequence>
<evidence type="ECO:0000259" key="3">
    <source>
        <dbReference type="PROSITE" id="PS51025"/>
    </source>
</evidence>
<feature type="region of interest" description="Disordered" evidence="2">
    <location>
        <begin position="101"/>
        <end position="180"/>
    </location>
</feature>
<organism evidence="4 5">
    <name type="scientific">Platanthera guangdongensis</name>
    <dbReference type="NCBI Taxonomy" id="2320717"/>
    <lineage>
        <taxon>Eukaryota</taxon>
        <taxon>Viridiplantae</taxon>
        <taxon>Streptophyta</taxon>
        <taxon>Embryophyta</taxon>
        <taxon>Tracheophyta</taxon>
        <taxon>Spermatophyta</taxon>
        <taxon>Magnoliopsida</taxon>
        <taxon>Liliopsida</taxon>
        <taxon>Asparagales</taxon>
        <taxon>Orchidaceae</taxon>
        <taxon>Orchidoideae</taxon>
        <taxon>Orchideae</taxon>
        <taxon>Orchidinae</taxon>
        <taxon>Platanthera</taxon>
    </lineage>
</organism>
<proteinExistence type="predicted"/>
<comment type="caution">
    <text evidence="4">The sequence shown here is derived from an EMBL/GenBank/DDBJ whole genome shotgun (WGS) entry which is preliminary data.</text>
</comment>
<keyword evidence="1" id="KW-0507">mRNA processing</keyword>
<dbReference type="SMART" id="SM00311">
    <property type="entry name" value="PWI"/>
    <property type="match status" value="1"/>
</dbReference>
<dbReference type="InterPro" id="IPR036483">
    <property type="entry name" value="PWI_dom_sf"/>
</dbReference>
<dbReference type="PANTHER" id="PTHR23148">
    <property type="entry name" value="SERINE/ARGININE REGULATED NUCLEAR MATRIX PROTEIN"/>
    <property type="match status" value="1"/>
</dbReference>
<dbReference type="Gene3D" id="1.20.1390.10">
    <property type="entry name" value="PWI domain"/>
    <property type="match status" value="1"/>
</dbReference>
<feature type="compositionally biased region" description="Basic and acidic residues" evidence="2">
    <location>
        <begin position="230"/>
        <end position="246"/>
    </location>
</feature>